<dbReference type="EMBL" id="AAWS01000032">
    <property type="protein sequence ID" value="EAY26594.1"/>
    <property type="molecule type" value="Genomic_DNA"/>
</dbReference>
<dbReference type="Proteomes" id="UP000004095">
    <property type="component" value="Unassembled WGS sequence"/>
</dbReference>
<organism evidence="1 2">
    <name type="scientific">Microscilla marina ATCC 23134</name>
    <dbReference type="NCBI Taxonomy" id="313606"/>
    <lineage>
        <taxon>Bacteria</taxon>
        <taxon>Pseudomonadati</taxon>
        <taxon>Bacteroidota</taxon>
        <taxon>Cytophagia</taxon>
        <taxon>Cytophagales</taxon>
        <taxon>Microscillaceae</taxon>
        <taxon>Microscilla</taxon>
    </lineage>
</organism>
<gene>
    <name evidence="1" type="ORF">M23134_06121</name>
</gene>
<evidence type="ECO:0000313" key="1">
    <source>
        <dbReference type="EMBL" id="EAY26594.1"/>
    </source>
</evidence>
<comment type="caution">
    <text evidence="1">The sequence shown here is derived from an EMBL/GenBank/DDBJ whole genome shotgun (WGS) entry which is preliminary data.</text>
</comment>
<dbReference type="AlphaFoldDB" id="A1ZSL4"/>
<sequence length="44" mass="5038">MHFYLCEKKAPIKNEIPGLPILVVSHSLHQQVWVPKGLLLFISL</sequence>
<name>A1ZSL4_MICM2</name>
<accession>A1ZSL4</accession>
<evidence type="ECO:0000313" key="2">
    <source>
        <dbReference type="Proteomes" id="UP000004095"/>
    </source>
</evidence>
<reference evidence="1 2" key="1">
    <citation type="submission" date="2007-01" db="EMBL/GenBank/DDBJ databases">
        <authorList>
            <person name="Haygood M."/>
            <person name="Podell S."/>
            <person name="Anderson C."/>
            <person name="Hopkinson B."/>
            <person name="Roe K."/>
            <person name="Barbeau K."/>
            <person name="Gaasterland T."/>
            <person name="Ferriera S."/>
            <person name="Johnson J."/>
            <person name="Kravitz S."/>
            <person name="Beeson K."/>
            <person name="Sutton G."/>
            <person name="Rogers Y.-H."/>
            <person name="Friedman R."/>
            <person name="Frazier M."/>
            <person name="Venter J.C."/>
        </authorList>
    </citation>
    <scope>NUCLEOTIDE SEQUENCE [LARGE SCALE GENOMIC DNA]</scope>
    <source>
        <strain evidence="1 2">ATCC 23134</strain>
    </source>
</reference>
<keyword evidence="2" id="KW-1185">Reference proteome</keyword>
<proteinExistence type="predicted"/>
<protein>
    <submittedName>
        <fullName evidence="1">Uncharacterized protein</fullName>
    </submittedName>
</protein>